<dbReference type="SUPFAM" id="SSF103032">
    <property type="entry name" value="Hypothetical protein YwqG"/>
    <property type="match status" value="1"/>
</dbReference>
<dbReference type="AlphaFoldDB" id="A0A365XPM1"/>
<accession>A0A365XPM1</accession>
<evidence type="ECO:0000313" key="2">
    <source>
        <dbReference type="Proteomes" id="UP000253410"/>
    </source>
</evidence>
<dbReference type="EMBL" id="QFFJ01000003">
    <property type="protein sequence ID" value="RBL88090.1"/>
    <property type="molecule type" value="Genomic_DNA"/>
</dbReference>
<dbReference type="PANTHER" id="PTHR36436:SF6">
    <property type="entry name" value="SLL5081 PROTEIN"/>
    <property type="match status" value="1"/>
</dbReference>
<reference evidence="1 2" key="1">
    <citation type="submission" date="2018-05" db="EMBL/GenBank/DDBJ databases">
        <title>Chitinophaga sp. K3CV102501T nov., isolated from isolated from a monsoon evergreen broad-leaved forest soil.</title>
        <authorList>
            <person name="Lv Y."/>
        </authorList>
    </citation>
    <scope>NUCLEOTIDE SEQUENCE [LARGE SCALE GENOMIC DNA]</scope>
    <source>
        <strain evidence="1 2">GDMCC 1.1325</strain>
    </source>
</reference>
<protein>
    <submittedName>
        <fullName evidence="1">DUF1963 domain-containing protein</fullName>
    </submittedName>
</protein>
<dbReference type="Pfam" id="PF09234">
    <property type="entry name" value="DUF1963"/>
    <property type="match status" value="1"/>
</dbReference>
<comment type="caution">
    <text evidence="1">The sequence shown here is derived from an EMBL/GenBank/DDBJ whole genome shotgun (WGS) entry which is preliminary data.</text>
</comment>
<sequence>MASAGTFSRYLPLRCYIVIHVNEFVLTTEEYKELIHKFDLAGVEDYVLSNTRPLITLTLAQQENYQHTGNTRVAGDPDLPAHIAWPLTANGTPMTFIAQLDLSVISQQDVQQLLPDTGVLYFFMGDVDKAYHIEHKVIYAEDKTGLKRTPAPAVTVLEKEERFTSYQLQTAPSLMPPNYAYADYDELSEDESDALDDLCMHLTEGIGMIGGYPDGQHDDHYIEAAMYLVAKQKYDYLPSNARKTLLQHFNGNQQQVDDTLSDMTMLLQIDSDRQVGFTWWDAGCIHFFIQKKDLLSKQFDNTYLSLYSS</sequence>
<gene>
    <name evidence="1" type="ORF">DF182_31685</name>
</gene>
<evidence type="ECO:0000313" key="1">
    <source>
        <dbReference type="EMBL" id="RBL88090.1"/>
    </source>
</evidence>
<dbReference type="InterPro" id="IPR015315">
    <property type="entry name" value="DUF1963"/>
</dbReference>
<dbReference type="PANTHER" id="PTHR36436">
    <property type="entry name" value="SLL5081 PROTEIN"/>
    <property type="match status" value="1"/>
</dbReference>
<dbReference type="OrthoDB" id="1414356at2"/>
<dbReference type="Proteomes" id="UP000253410">
    <property type="component" value="Unassembled WGS sequence"/>
</dbReference>
<name>A0A365XPM1_9BACT</name>
<keyword evidence="2" id="KW-1185">Reference proteome</keyword>
<dbReference type="InterPro" id="IPR035948">
    <property type="entry name" value="YwqG-like_sf"/>
</dbReference>
<proteinExistence type="predicted"/>
<dbReference type="Gene3D" id="2.30.320.10">
    <property type="entry name" value="YwqG-like"/>
    <property type="match status" value="1"/>
</dbReference>
<organism evidence="1 2">
    <name type="scientific">Chitinophaga flava</name>
    <dbReference type="NCBI Taxonomy" id="2259036"/>
    <lineage>
        <taxon>Bacteria</taxon>
        <taxon>Pseudomonadati</taxon>
        <taxon>Bacteroidota</taxon>
        <taxon>Chitinophagia</taxon>
        <taxon>Chitinophagales</taxon>
        <taxon>Chitinophagaceae</taxon>
        <taxon>Chitinophaga</taxon>
    </lineage>
</organism>